<gene>
    <name evidence="1" type="ORF">PIB30_118464</name>
</gene>
<organism evidence="1 2">
    <name type="scientific">Stylosanthes scabra</name>
    <dbReference type="NCBI Taxonomy" id="79078"/>
    <lineage>
        <taxon>Eukaryota</taxon>
        <taxon>Viridiplantae</taxon>
        <taxon>Streptophyta</taxon>
        <taxon>Embryophyta</taxon>
        <taxon>Tracheophyta</taxon>
        <taxon>Spermatophyta</taxon>
        <taxon>Magnoliopsida</taxon>
        <taxon>eudicotyledons</taxon>
        <taxon>Gunneridae</taxon>
        <taxon>Pentapetalae</taxon>
        <taxon>rosids</taxon>
        <taxon>fabids</taxon>
        <taxon>Fabales</taxon>
        <taxon>Fabaceae</taxon>
        <taxon>Papilionoideae</taxon>
        <taxon>50 kb inversion clade</taxon>
        <taxon>dalbergioids sensu lato</taxon>
        <taxon>Dalbergieae</taxon>
        <taxon>Pterocarpus clade</taxon>
        <taxon>Stylosanthes</taxon>
    </lineage>
</organism>
<comment type="caution">
    <text evidence="1">The sequence shown here is derived from an EMBL/GenBank/DDBJ whole genome shotgun (WGS) entry which is preliminary data.</text>
</comment>
<accession>A0ABU6Z5A6</accession>
<dbReference type="EMBL" id="JASCZI010271913">
    <property type="protein sequence ID" value="MED6217449.1"/>
    <property type="molecule type" value="Genomic_DNA"/>
</dbReference>
<evidence type="ECO:0000313" key="1">
    <source>
        <dbReference type="EMBL" id="MED6217449.1"/>
    </source>
</evidence>
<keyword evidence="2" id="KW-1185">Reference proteome</keyword>
<evidence type="ECO:0008006" key="3">
    <source>
        <dbReference type="Google" id="ProtNLM"/>
    </source>
</evidence>
<proteinExistence type="predicted"/>
<reference evidence="1 2" key="1">
    <citation type="journal article" date="2023" name="Plants (Basel)">
        <title>Bridging the Gap: Combining Genomics and Transcriptomics Approaches to Understand Stylosanthes scabra, an Orphan Legume from the Brazilian Caatinga.</title>
        <authorList>
            <person name="Ferreira-Neto J.R.C."/>
            <person name="da Silva M.D."/>
            <person name="Binneck E."/>
            <person name="de Melo N.F."/>
            <person name="da Silva R.H."/>
            <person name="de Melo A.L.T.M."/>
            <person name="Pandolfi V."/>
            <person name="Bustamante F.O."/>
            <person name="Brasileiro-Vidal A.C."/>
            <person name="Benko-Iseppon A.M."/>
        </authorList>
    </citation>
    <scope>NUCLEOTIDE SEQUENCE [LARGE SCALE GENOMIC DNA]</scope>
    <source>
        <tissue evidence="1">Leaves</tissue>
    </source>
</reference>
<protein>
    <recommendedName>
        <fullName evidence="3">Reverse transcriptase zinc-binding domain-containing protein</fullName>
    </recommendedName>
</protein>
<evidence type="ECO:0000313" key="2">
    <source>
        <dbReference type="Proteomes" id="UP001341840"/>
    </source>
</evidence>
<dbReference type="Proteomes" id="UP001341840">
    <property type="component" value="Unassembled WGS sequence"/>
</dbReference>
<sequence>MQVRNISIESCLVTSSKTCNIIPMTIYKSEDHTRSFPQMCVMCWGVSETFSHLFLHCPMADSSWFWSILGMPHITRSVSFDEACRFWEQKEAKSVWQCAIYATIWSGRLERNLHTFTLWKSFCLG</sequence>
<name>A0ABU6Z5A6_9FABA</name>